<feature type="coiled-coil region" evidence="1">
    <location>
        <begin position="66"/>
        <end position="93"/>
    </location>
</feature>
<evidence type="ECO:0000313" key="2">
    <source>
        <dbReference type="EMBL" id="KAF0471780.1"/>
    </source>
</evidence>
<gene>
    <name evidence="2" type="ORF">F8M41_025136</name>
</gene>
<keyword evidence="2" id="KW-0804">Transcription</keyword>
<name>A0A8H4AAD2_GIGMA</name>
<protein>
    <submittedName>
        <fullName evidence="2">DNA-directed RNA polymerase I subunit RPA2</fullName>
    </submittedName>
</protein>
<keyword evidence="3" id="KW-1185">Reference proteome</keyword>
<dbReference type="AlphaFoldDB" id="A0A8H4AAD2"/>
<organism evidence="2 3">
    <name type="scientific">Gigaspora margarita</name>
    <dbReference type="NCBI Taxonomy" id="4874"/>
    <lineage>
        <taxon>Eukaryota</taxon>
        <taxon>Fungi</taxon>
        <taxon>Fungi incertae sedis</taxon>
        <taxon>Mucoromycota</taxon>
        <taxon>Glomeromycotina</taxon>
        <taxon>Glomeromycetes</taxon>
        <taxon>Diversisporales</taxon>
        <taxon>Gigasporaceae</taxon>
        <taxon>Gigaspora</taxon>
    </lineage>
</organism>
<dbReference type="Proteomes" id="UP000439903">
    <property type="component" value="Unassembled WGS sequence"/>
</dbReference>
<keyword evidence="1" id="KW-0175">Coiled coil</keyword>
<proteinExistence type="predicted"/>
<evidence type="ECO:0000313" key="3">
    <source>
        <dbReference type="Proteomes" id="UP000439903"/>
    </source>
</evidence>
<dbReference type="GO" id="GO:0000428">
    <property type="term" value="C:DNA-directed RNA polymerase complex"/>
    <property type="evidence" value="ECO:0007669"/>
    <property type="project" value="UniProtKB-KW"/>
</dbReference>
<sequence length="97" mass="11227">MLKFFTRRTIKPPVISRLTSTANTVTSSTRMDAKKLTVWNVYGTPLTNLFLWGSITYISLQVVWWKLEFAELIEETDNKVANLEKEIGLLKKNRIHA</sequence>
<keyword evidence="2" id="KW-0240">DNA-directed RNA polymerase</keyword>
<evidence type="ECO:0000256" key="1">
    <source>
        <dbReference type="SAM" id="Coils"/>
    </source>
</evidence>
<comment type="caution">
    <text evidence="2">The sequence shown here is derived from an EMBL/GenBank/DDBJ whole genome shotgun (WGS) entry which is preliminary data.</text>
</comment>
<accession>A0A8H4AAD2</accession>
<dbReference type="EMBL" id="WTPW01000886">
    <property type="protein sequence ID" value="KAF0471780.1"/>
    <property type="molecule type" value="Genomic_DNA"/>
</dbReference>
<reference evidence="2 3" key="1">
    <citation type="journal article" date="2019" name="Environ. Microbiol.">
        <title>At the nexus of three kingdoms: the genome of the mycorrhizal fungus Gigaspora margarita provides insights into plant, endobacterial and fungal interactions.</title>
        <authorList>
            <person name="Venice F."/>
            <person name="Ghignone S."/>
            <person name="Salvioli di Fossalunga A."/>
            <person name="Amselem J."/>
            <person name="Novero M."/>
            <person name="Xianan X."/>
            <person name="Sedzielewska Toro K."/>
            <person name="Morin E."/>
            <person name="Lipzen A."/>
            <person name="Grigoriev I.V."/>
            <person name="Henrissat B."/>
            <person name="Martin F.M."/>
            <person name="Bonfante P."/>
        </authorList>
    </citation>
    <scope>NUCLEOTIDE SEQUENCE [LARGE SCALE GENOMIC DNA]</scope>
    <source>
        <strain evidence="2 3">BEG34</strain>
    </source>
</reference>
<dbReference type="OrthoDB" id="2120024at2759"/>